<reference evidence="8" key="1">
    <citation type="journal article" date="2020" name="ISME J.">
        <title>Gammaproteobacteria mediating utilization of methyl-, sulfur- and petroleum organic compounds in deep ocean hydrothermal plumes.</title>
        <authorList>
            <person name="Zhou Z."/>
            <person name="Liu Y."/>
            <person name="Pan J."/>
            <person name="Cron B.R."/>
            <person name="Toner B.M."/>
            <person name="Anantharaman K."/>
            <person name="Breier J.A."/>
            <person name="Dick G.J."/>
            <person name="Li M."/>
        </authorList>
    </citation>
    <scope>NUCLEOTIDE SEQUENCE</scope>
    <source>
        <strain evidence="8">SZUA-1515</strain>
    </source>
</reference>
<evidence type="ECO:0000313" key="9">
    <source>
        <dbReference type="Proteomes" id="UP000608579"/>
    </source>
</evidence>
<dbReference type="EMBL" id="DQVM01000012">
    <property type="protein sequence ID" value="HIQ29031.1"/>
    <property type="molecule type" value="Genomic_DNA"/>
</dbReference>
<dbReference type="PANTHER" id="PTHR43389">
    <property type="entry name" value="V-TYPE PROTON ATPASE SUBUNIT B"/>
    <property type="match status" value="1"/>
</dbReference>
<keyword evidence="6" id="KW-0066">ATP synthesis</keyword>
<comment type="similarity">
    <text evidence="1">Belongs to the ATPase alpha/beta chains family.</text>
</comment>
<dbReference type="Gene3D" id="3.40.50.12240">
    <property type="match status" value="1"/>
</dbReference>
<evidence type="ECO:0000256" key="4">
    <source>
        <dbReference type="ARBA" id="ARBA00023065"/>
    </source>
</evidence>
<evidence type="ECO:0000256" key="1">
    <source>
        <dbReference type="ARBA" id="ARBA00008936"/>
    </source>
</evidence>
<keyword evidence="4" id="KW-0406">Ion transport</keyword>
<dbReference type="PANTHER" id="PTHR43389:SF4">
    <property type="entry name" value="V-TYPE PROTON ATPASE SUBUNIT B"/>
    <property type="match status" value="1"/>
</dbReference>
<keyword evidence="5" id="KW-0472">Membrane</keyword>
<dbReference type="GO" id="GO:0046961">
    <property type="term" value="F:proton-transporting ATPase activity, rotational mechanism"/>
    <property type="evidence" value="ECO:0007669"/>
    <property type="project" value="TreeGrafter"/>
</dbReference>
<name>A0A832ZV99_CALS0</name>
<dbReference type="AlphaFoldDB" id="A0A832ZV99"/>
<feature type="non-terminal residue" evidence="8">
    <location>
        <position position="1"/>
    </location>
</feature>
<keyword evidence="3" id="KW-0375">Hydrogen ion transport</keyword>
<protein>
    <submittedName>
        <fullName evidence="8">V-type ATP synthase subunit B</fullName>
    </submittedName>
</protein>
<evidence type="ECO:0000313" key="8">
    <source>
        <dbReference type="EMBL" id="HIQ29031.1"/>
    </source>
</evidence>
<dbReference type="Pfam" id="PF22919">
    <property type="entry name" value="ATP-synt_VA_C"/>
    <property type="match status" value="1"/>
</dbReference>
<dbReference type="Proteomes" id="UP000608579">
    <property type="component" value="Unassembled WGS sequence"/>
</dbReference>
<keyword evidence="2" id="KW-0813">Transport</keyword>
<evidence type="ECO:0000259" key="7">
    <source>
        <dbReference type="Pfam" id="PF22919"/>
    </source>
</evidence>
<sequence length="88" mass="10161">AYARAVQLRALAEIVGKSGLSEVDLKYLEFGDLFEQRFLKQGYDENRTLDQTLEIAWDILSTLPEGELTKIKKEFIDKHYKRGKPQGE</sequence>
<proteinExistence type="inferred from homology"/>
<gene>
    <name evidence="8" type="ORF">EYH45_00540</name>
</gene>
<evidence type="ECO:0000256" key="5">
    <source>
        <dbReference type="ARBA" id="ARBA00023136"/>
    </source>
</evidence>
<dbReference type="InterPro" id="IPR055190">
    <property type="entry name" value="ATP-synt_VA_C"/>
</dbReference>
<dbReference type="InterPro" id="IPR022879">
    <property type="entry name" value="V-ATPase_su_B/beta"/>
</dbReference>
<accession>A0A832ZV99</accession>
<evidence type="ECO:0000256" key="2">
    <source>
        <dbReference type="ARBA" id="ARBA00022448"/>
    </source>
</evidence>
<evidence type="ECO:0000256" key="3">
    <source>
        <dbReference type="ARBA" id="ARBA00022781"/>
    </source>
</evidence>
<organism evidence="8 9">
    <name type="scientific">Caldiarchaeum subterraneum</name>
    <dbReference type="NCBI Taxonomy" id="311458"/>
    <lineage>
        <taxon>Archaea</taxon>
        <taxon>Nitrososphaerota</taxon>
        <taxon>Candidatus Caldarchaeales</taxon>
        <taxon>Candidatus Caldarchaeaceae</taxon>
        <taxon>Candidatus Caldarchaeum</taxon>
    </lineage>
</organism>
<comment type="caution">
    <text evidence="8">The sequence shown here is derived from an EMBL/GenBank/DDBJ whole genome shotgun (WGS) entry which is preliminary data.</text>
</comment>
<evidence type="ECO:0000256" key="6">
    <source>
        <dbReference type="ARBA" id="ARBA00023310"/>
    </source>
</evidence>
<feature type="domain" description="ATP synthase A/B type C-terminal" evidence="7">
    <location>
        <begin position="1"/>
        <end position="80"/>
    </location>
</feature>
<dbReference type="GO" id="GO:0006754">
    <property type="term" value="P:ATP biosynthetic process"/>
    <property type="evidence" value="ECO:0007669"/>
    <property type="project" value="UniProtKB-KW"/>
</dbReference>